<evidence type="ECO:0000256" key="10">
    <source>
        <dbReference type="ARBA" id="ARBA00030169"/>
    </source>
</evidence>
<evidence type="ECO:0000256" key="6">
    <source>
        <dbReference type="ARBA" id="ARBA00012947"/>
    </source>
</evidence>
<comment type="subunit">
    <text evidence="4">Homotrimer.</text>
</comment>
<dbReference type="AlphaFoldDB" id="A0AB39HQG0"/>
<reference evidence="14" key="1">
    <citation type="submission" date="2024-07" db="EMBL/GenBank/DDBJ databases">
        <title>Halotolerant mesophilic bacterium Ornithinibacillus sp. 4-3, sp. nov., isolated from soil.</title>
        <authorList>
            <person name="Sidarenka A.V."/>
            <person name="Guliayeva D.E."/>
            <person name="Leanovich S.I."/>
            <person name="Hileuskaya K.S."/>
            <person name="Akhremchuk A.E."/>
            <person name="Sikolenko M.A."/>
            <person name="Valentovich L.N."/>
        </authorList>
    </citation>
    <scope>NUCLEOTIDE SEQUENCE</scope>
    <source>
        <strain evidence="14">4-3</strain>
    </source>
</reference>
<dbReference type="PANTHER" id="PTHR33254">
    <property type="entry name" value="4-HYDROXY-4-METHYL-2-OXOGLUTARATE ALDOLASE 3-RELATED"/>
    <property type="match status" value="1"/>
</dbReference>
<dbReference type="GO" id="GO:0047443">
    <property type="term" value="F:4-hydroxy-4-methyl-2-oxoglutarate aldolase activity"/>
    <property type="evidence" value="ECO:0007669"/>
    <property type="project" value="UniProtKB-EC"/>
</dbReference>
<dbReference type="InterPro" id="IPR005493">
    <property type="entry name" value="RraA/RraA-like"/>
</dbReference>
<comment type="similarity">
    <text evidence="3">Belongs to the class II aldolase/RraA-like family.</text>
</comment>
<dbReference type="EC" id="4.1.1.112" evidence="6"/>
<dbReference type="CDD" id="cd16841">
    <property type="entry name" value="RraA_family"/>
    <property type="match status" value="1"/>
</dbReference>
<evidence type="ECO:0000256" key="13">
    <source>
        <dbReference type="PIRSR" id="PIRSR605493-1"/>
    </source>
</evidence>
<evidence type="ECO:0000256" key="9">
    <source>
        <dbReference type="ARBA" id="ARBA00029596"/>
    </source>
</evidence>
<keyword evidence="13" id="KW-0460">Magnesium</keyword>
<comment type="function">
    <text evidence="8">Catalyzes the aldol cleavage of 4-hydroxy-4-methyl-2-oxoglutarate (HMG) into 2 molecules of pyruvate. Also contains a secondary oxaloacetate (OAA) decarboxylase activity due to the common pyruvate enolate transition state formed following C-C bond cleavage in the retro-aldol and decarboxylation reactions.</text>
</comment>
<feature type="binding site" evidence="13">
    <location>
        <position position="117"/>
    </location>
    <ligand>
        <name>Mg(2+)</name>
        <dbReference type="ChEBI" id="CHEBI:18420"/>
    </ligand>
</feature>
<dbReference type="GO" id="GO:0008948">
    <property type="term" value="F:oxaloacetate decarboxylase activity"/>
    <property type="evidence" value="ECO:0007669"/>
    <property type="project" value="UniProtKB-EC"/>
</dbReference>
<dbReference type="SUPFAM" id="SSF89562">
    <property type="entry name" value="RraA-like"/>
    <property type="match status" value="1"/>
</dbReference>
<dbReference type="PANTHER" id="PTHR33254:SF4">
    <property type="entry name" value="4-HYDROXY-4-METHYL-2-OXOGLUTARATE ALDOLASE 3-RELATED"/>
    <property type="match status" value="1"/>
</dbReference>
<dbReference type="EMBL" id="CP162599">
    <property type="protein sequence ID" value="XDK34187.1"/>
    <property type="molecule type" value="Genomic_DNA"/>
</dbReference>
<dbReference type="EC" id="4.1.3.17" evidence="5"/>
<evidence type="ECO:0000256" key="11">
    <source>
        <dbReference type="ARBA" id="ARBA00032305"/>
    </source>
</evidence>
<evidence type="ECO:0000256" key="5">
    <source>
        <dbReference type="ARBA" id="ARBA00012213"/>
    </source>
</evidence>
<feature type="binding site" evidence="13">
    <location>
        <position position="116"/>
    </location>
    <ligand>
        <name>substrate</name>
    </ligand>
</feature>
<sequence length="225" mass="24271">MDSNKTLPALLSNEVIEKAKQLNSTTIADALRNNGVMDYKIKSVTNNAKVVGTALTVSLHSGDNLFLHEAIHKAKQGYVLVVDGGGHVENAYLGELMAFSARAMGVEGIIIDGLVRDKEILKTLDLPIYAKGFIPSGPLKNGPGEINKPISCGGVSVEPGDLIVGDEDGVVVVRKEEIDRVLTAAENKLTYEQERLKQIQAFENSNDSSISIKPSWLDEKIKSNS</sequence>
<keyword evidence="13" id="KW-0479">Metal-binding</keyword>
<evidence type="ECO:0000313" key="14">
    <source>
        <dbReference type="EMBL" id="XDK34187.1"/>
    </source>
</evidence>
<evidence type="ECO:0000256" key="2">
    <source>
        <dbReference type="ARBA" id="ARBA00001968"/>
    </source>
</evidence>
<evidence type="ECO:0000256" key="7">
    <source>
        <dbReference type="ARBA" id="ARBA00016549"/>
    </source>
</evidence>
<feature type="binding site" evidence="13">
    <location>
        <begin position="94"/>
        <end position="97"/>
    </location>
    <ligand>
        <name>substrate</name>
    </ligand>
</feature>
<dbReference type="GO" id="GO:0046872">
    <property type="term" value="F:metal ion binding"/>
    <property type="evidence" value="ECO:0007669"/>
    <property type="project" value="UniProtKB-KW"/>
</dbReference>
<dbReference type="Gene3D" id="3.50.30.40">
    <property type="entry name" value="Ribonuclease E inhibitor RraA/RraA-like"/>
    <property type="match status" value="1"/>
</dbReference>
<evidence type="ECO:0000256" key="8">
    <source>
        <dbReference type="ARBA" id="ARBA00025046"/>
    </source>
</evidence>
<protein>
    <recommendedName>
        <fullName evidence="7">Putative 4-hydroxy-4-methyl-2-oxoglutarate aldolase</fullName>
        <ecNumber evidence="6">4.1.1.112</ecNumber>
        <ecNumber evidence="5">4.1.3.17</ecNumber>
    </recommendedName>
    <alternativeName>
        <fullName evidence="11">Oxaloacetate decarboxylase</fullName>
    </alternativeName>
    <alternativeName>
        <fullName evidence="9">Regulator of ribonuclease activity homolog</fullName>
    </alternativeName>
    <alternativeName>
        <fullName evidence="10">RraA-like protein</fullName>
    </alternativeName>
</protein>
<comment type="catalytic activity">
    <reaction evidence="1">
        <text>4-hydroxy-4-methyl-2-oxoglutarate = 2 pyruvate</text>
        <dbReference type="Rhea" id="RHEA:22748"/>
        <dbReference type="ChEBI" id="CHEBI:15361"/>
        <dbReference type="ChEBI" id="CHEBI:58276"/>
        <dbReference type="EC" id="4.1.3.17"/>
    </reaction>
</comment>
<evidence type="ECO:0000256" key="3">
    <source>
        <dbReference type="ARBA" id="ARBA00008621"/>
    </source>
</evidence>
<evidence type="ECO:0000256" key="4">
    <source>
        <dbReference type="ARBA" id="ARBA00011233"/>
    </source>
</evidence>
<dbReference type="Pfam" id="PF03737">
    <property type="entry name" value="RraA-like"/>
    <property type="match status" value="1"/>
</dbReference>
<evidence type="ECO:0000256" key="12">
    <source>
        <dbReference type="ARBA" id="ARBA00047973"/>
    </source>
</evidence>
<evidence type="ECO:0000256" key="1">
    <source>
        <dbReference type="ARBA" id="ARBA00001342"/>
    </source>
</evidence>
<accession>A0AB39HQG0</accession>
<proteinExistence type="inferred from homology"/>
<dbReference type="InterPro" id="IPR036704">
    <property type="entry name" value="RraA/RraA-like_sf"/>
</dbReference>
<dbReference type="RefSeq" id="WP_368654864.1">
    <property type="nucleotide sequence ID" value="NZ_CP162599.1"/>
</dbReference>
<gene>
    <name evidence="14" type="ORF">AB4Y30_07515</name>
</gene>
<comment type="catalytic activity">
    <reaction evidence="12">
        <text>oxaloacetate + H(+) = pyruvate + CO2</text>
        <dbReference type="Rhea" id="RHEA:15641"/>
        <dbReference type="ChEBI" id="CHEBI:15361"/>
        <dbReference type="ChEBI" id="CHEBI:15378"/>
        <dbReference type="ChEBI" id="CHEBI:16452"/>
        <dbReference type="ChEBI" id="CHEBI:16526"/>
        <dbReference type="EC" id="4.1.1.112"/>
    </reaction>
</comment>
<name>A0AB39HQG0_9BACI</name>
<comment type="cofactor">
    <cofactor evidence="2">
        <name>a divalent metal cation</name>
        <dbReference type="ChEBI" id="CHEBI:60240"/>
    </cofactor>
</comment>
<comment type="cofactor">
    <cofactor evidence="13">
        <name>Mg(2+)</name>
        <dbReference type="ChEBI" id="CHEBI:18420"/>
    </cofactor>
</comment>
<organism evidence="14">
    <name type="scientific">Ornithinibacillus sp. 4-3</name>
    <dbReference type="NCBI Taxonomy" id="3231488"/>
    <lineage>
        <taxon>Bacteria</taxon>
        <taxon>Bacillati</taxon>
        <taxon>Bacillota</taxon>
        <taxon>Bacilli</taxon>
        <taxon>Bacillales</taxon>
        <taxon>Bacillaceae</taxon>
        <taxon>Ornithinibacillus</taxon>
    </lineage>
</organism>